<evidence type="ECO:0000256" key="7">
    <source>
        <dbReference type="RuleBase" id="RU003802"/>
    </source>
</evidence>
<dbReference type="EC" id="2.1.1.77" evidence="7"/>
<sequence>MCLKSAMRCSTNDQFVDSLVRAGLCKNKRVESALRSVDRSKFVRDPETAYLDRPQSIGHGVTISAPHMHAVCLEILEPFLKPGMRALDCGSGSGYLTAAMMAMVSEGGSPGGAFGIECVEALVPWSIQNVANDNKIQWLEDTENFDLVHGDGSKGLANRAPFDSIHVGAAAPHIPKPLIDQLASPGRLVIPVGPQHGAQELIIVDKASDRSITKRRAMDVRYVPFHMQGTEVYE</sequence>
<dbReference type="EMBL" id="HBFQ01036146">
    <property type="protein sequence ID" value="CAD8851139.1"/>
    <property type="molecule type" value="Transcribed_RNA"/>
</dbReference>
<evidence type="ECO:0000256" key="2">
    <source>
        <dbReference type="ARBA" id="ARBA00005369"/>
    </source>
</evidence>
<protein>
    <recommendedName>
        <fullName evidence="7">Protein-L-isoaspartate O-methyltransferase</fullName>
        <ecNumber evidence="7">2.1.1.77</ecNumber>
    </recommendedName>
</protein>
<evidence type="ECO:0000256" key="5">
    <source>
        <dbReference type="ARBA" id="ARBA00022679"/>
    </source>
</evidence>
<comment type="similarity">
    <text evidence="2 7">Belongs to the methyltransferase superfamily. L-isoaspartyl/D-aspartyl protein methyltransferase family.</text>
</comment>
<accession>A0A7S1F9I9</accession>
<dbReference type="Gene3D" id="3.40.50.150">
    <property type="entry name" value="Vaccinia Virus protein VP39"/>
    <property type="match status" value="1"/>
</dbReference>
<dbReference type="AlphaFoldDB" id="A0A7S1F9I9"/>
<dbReference type="PROSITE" id="PS01279">
    <property type="entry name" value="PCMT"/>
    <property type="match status" value="1"/>
</dbReference>
<dbReference type="Pfam" id="PF01135">
    <property type="entry name" value="PCMT"/>
    <property type="match status" value="1"/>
</dbReference>
<name>A0A7S1F9I9_NOCSC</name>
<reference evidence="8" key="1">
    <citation type="submission" date="2021-01" db="EMBL/GenBank/DDBJ databases">
        <authorList>
            <person name="Corre E."/>
            <person name="Pelletier E."/>
            <person name="Niang G."/>
            <person name="Scheremetjew M."/>
            <person name="Finn R."/>
            <person name="Kale V."/>
            <person name="Holt S."/>
            <person name="Cochrane G."/>
            <person name="Meng A."/>
            <person name="Brown T."/>
            <person name="Cohen L."/>
        </authorList>
    </citation>
    <scope>NUCLEOTIDE SEQUENCE</scope>
</reference>
<dbReference type="InterPro" id="IPR000682">
    <property type="entry name" value="PCMT"/>
</dbReference>
<keyword evidence="4 7" id="KW-0489">Methyltransferase</keyword>
<organism evidence="8">
    <name type="scientific">Noctiluca scintillans</name>
    <name type="common">Sea sparkle</name>
    <name type="synonym">Red tide dinoflagellate</name>
    <dbReference type="NCBI Taxonomy" id="2966"/>
    <lineage>
        <taxon>Eukaryota</taxon>
        <taxon>Sar</taxon>
        <taxon>Alveolata</taxon>
        <taxon>Dinophyceae</taxon>
        <taxon>Noctilucales</taxon>
        <taxon>Noctilucaceae</taxon>
        <taxon>Noctiluca</taxon>
    </lineage>
</organism>
<comment type="catalytic activity">
    <reaction evidence="7">
        <text>[protein]-L-isoaspartate + S-adenosyl-L-methionine = [protein]-L-isoaspartate alpha-methyl ester + S-adenosyl-L-homocysteine</text>
        <dbReference type="Rhea" id="RHEA:12705"/>
        <dbReference type="Rhea" id="RHEA-COMP:12143"/>
        <dbReference type="Rhea" id="RHEA-COMP:12144"/>
        <dbReference type="ChEBI" id="CHEBI:57856"/>
        <dbReference type="ChEBI" id="CHEBI:59789"/>
        <dbReference type="ChEBI" id="CHEBI:90596"/>
        <dbReference type="ChEBI" id="CHEBI:90598"/>
        <dbReference type="EC" id="2.1.1.77"/>
    </reaction>
</comment>
<dbReference type="GO" id="GO:0032259">
    <property type="term" value="P:methylation"/>
    <property type="evidence" value="ECO:0007669"/>
    <property type="project" value="UniProtKB-KW"/>
</dbReference>
<dbReference type="GO" id="GO:0004719">
    <property type="term" value="F:protein-L-isoaspartate (D-aspartate) O-methyltransferase activity"/>
    <property type="evidence" value="ECO:0007669"/>
    <property type="project" value="UniProtKB-UniRule"/>
</dbReference>
<dbReference type="GO" id="GO:0005737">
    <property type="term" value="C:cytoplasm"/>
    <property type="evidence" value="ECO:0007669"/>
    <property type="project" value="UniProtKB-SubCell"/>
</dbReference>
<evidence type="ECO:0000313" key="8">
    <source>
        <dbReference type="EMBL" id="CAD8851139.1"/>
    </source>
</evidence>
<dbReference type="SUPFAM" id="SSF53335">
    <property type="entry name" value="S-adenosyl-L-methionine-dependent methyltransferases"/>
    <property type="match status" value="1"/>
</dbReference>
<evidence type="ECO:0000256" key="4">
    <source>
        <dbReference type="ARBA" id="ARBA00022603"/>
    </source>
</evidence>
<evidence type="ECO:0000256" key="1">
    <source>
        <dbReference type="ARBA" id="ARBA00004496"/>
    </source>
</evidence>
<keyword evidence="3" id="KW-0963">Cytoplasm</keyword>
<dbReference type="PANTHER" id="PTHR11579:SF0">
    <property type="entry name" value="PROTEIN-L-ISOASPARTATE(D-ASPARTATE) O-METHYLTRANSFERASE"/>
    <property type="match status" value="1"/>
</dbReference>
<gene>
    <name evidence="8" type="ORF">NSCI0253_LOCUS25489</name>
</gene>
<dbReference type="InterPro" id="IPR029063">
    <property type="entry name" value="SAM-dependent_MTases_sf"/>
</dbReference>
<dbReference type="NCBIfam" id="TIGR00080">
    <property type="entry name" value="pimt"/>
    <property type="match status" value="1"/>
</dbReference>
<dbReference type="PANTHER" id="PTHR11579">
    <property type="entry name" value="PROTEIN-L-ISOASPARTATE O-METHYLTRANSFERASE"/>
    <property type="match status" value="1"/>
</dbReference>
<keyword evidence="6 7" id="KW-0949">S-adenosyl-L-methionine</keyword>
<evidence type="ECO:0000256" key="6">
    <source>
        <dbReference type="ARBA" id="ARBA00022691"/>
    </source>
</evidence>
<proteinExistence type="inferred from homology"/>
<keyword evidence="5 7" id="KW-0808">Transferase</keyword>
<evidence type="ECO:0000256" key="3">
    <source>
        <dbReference type="ARBA" id="ARBA00022490"/>
    </source>
</evidence>
<comment type="subcellular location">
    <subcellularLocation>
        <location evidence="1">Cytoplasm</location>
    </subcellularLocation>
</comment>